<dbReference type="OrthoDB" id="407298at2759"/>
<comment type="caution">
    <text evidence="1">The sequence shown here is derived from an EMBL/GenBank/DDBJ whole genome shotgun (WGS) entry which is preliminary data.</text>
</comment>
<dbReference type="SUPFAM" id="SSF53756">
    <property type="entry name" value="UDP-Glycosyltransferase/glycogen phosphorylase"/>
    <property type="match status" value="1"/>
</dbReference>
<dbReference type="AlphaFoldDB" id="A0A9N9Y7Z9"/>
<dbReference type="Proteomes" id="UP000754883">
    <property type="component" value="Unassembled WGS sequence"/>
</dbReference>
<keyword evidence="2" id="KW-1185">Reference proteome</keyword>
<organism evidence="1 2">
    <name type="scientific">Clonostachys byssicola</name>
    <dbReference type="NCBI Taxonomy" id="160290"/>
    <lineage>
        <taxon>Eukaryota</taxon>
        <taxon>Fungi</taxon>
        <taxon>Dikarya</taxon>
        <taxon>Ascomycota</taxon>
        <taxon>Pezizomycotina</taxon>
        <taxon>Sordariomycetes</taxon>
        <taxon>Hypocreomycetidae</taxon>
        <taxon>Hypocreales</taxon>
        <taxon>Bionectriaceae</taxon>
        <taxon>Clonostachys</taxon>
    </lineage>
</organism>
<dbReference type="EMBL" id="CABFNO020001538">
    <property type="protein sequence ID" value="CAG9996412.1"/>
    <property type="molecule type" value="Genomic_DNA"/>
</dbReference>
<proteinExistence type="predicted"/>
<accession>A0A9N9Y7Z9</accession>
<protein>
    <submittedName>
        <fullName evidence="1">Uncharacterized protein</fullName>
    </submittedName>
</protein>
<reference evidence="1" key="1">
    <citation type="submission" date="2021-10" db="EMBL/GenBank/DDBJ databases">
        <authorList>
            <person name="Piombo E."/>
        </authorList>
    </citation>
    <scope>NUCLEOTIDE SEQUENCE</scope>
</reference>
<sequence>MSSGIKFPLSLSSIPENIWINFNIIPTILGGPDLTEKGHTLHGASIPVDLIPTNVTCVGPMVLDSAPVAEQDADMAAWLAKVPTILINLGSIWKLKKFNKFTDYSDDHLTPVKPFIEKARLMVVDWLDVDPPSMLNSGHVLAFVHHGGFNCYHETVL</sequence>
<evidence type="ECO:0000313" key="1">
    <source>
        <dbReference type="EMBL" id="CAG9996412.1"/>
    </source>
</evidence>
<gene>
    <name evidence="1" type="ORF">CBYS24578_00014524</name>
</gene>
<evidence type="ECO:0000313" key="2">
    <source>
        <dbReference type="Proteomes" id="UP000754883"/>
    </source>
</evidence>
<name>A0A9N9Y7Z9_9HYPO</name>